<organism evidence="1 2">
    <name type="scientific">Pipistrellus nathusii</name>
    <name type="common">Nathusius' pipistrelle</name>
    <dbReference type="NCBI Taxonomy" id="59473"/>
    <lineage>
        <taxon>Eukaryota</taxon>
        <taxon>Metazoa</taxon>
        <taxon>Chordata</taxon>
        <taxon>Craniata</taxon>
        <taxon>Vertebrata</taxon>
        <taxon>Euteleostomi</taxon>
        <taxon>Mammalia</taxon>
        <taxon>Eutheria</taxon>
        <taxon>Laurasiatheria</taxon>
        <taxon>Chiroptera</taxon>
        <taxon>Yangochiroptera</taxon>
        <taxon>Vespertilionidae</taxon>
        <taxon>Pipistrellus</taxon>
    </lineage>
</organism>
<sequence length="102" mass="12143">MLQWRGGGEQSIQLLKENSINSYFTWTKWYHVCHIKHAQKCYYTWQTQSKKYGIRSKKTGRIYTYIQEPCRLLPHFHKEFKVNIASPPALSKRLTSLASKHL</sequence>
<gene>
    <name evidence="1" type="ORF">MPIPNATIZW_LOCUS12387</name>
</gene>
<reference evidence="1" key="1">
    <citation type="submission" date="2023-12" db="EMBL/GenBank/DDBJ databases">
        <authorList>
            <person name="Brown T."/>
        </authorList>
    </citation>
    <scope>NUCLEOTIDE SEQUENCE</scope>
</reference>
<name>A0ABP0A0Q0_PIPNA</name>
<dbReference type="EMBL" id="OY882861">
    <property type="protein sequence ID" value="CAK6444081.1"/>
    <property type="molecule type" value="Genomic_DNA"/>
</dbReference>
<keyword evidence="2" id="KW-1185">Reference proteome</keyword>
<protein>
    <submittedName>
        <fullName evidence="1">Uncharacterized protein</fullName>
    </submittedName>
</protein>
<dbReference type="Proteomes" id="UP001314169">
    <property type="component" value="Chromosome 4"/>
</dbReference>
<proteinExistence type="predicted"/>
<accession>A0ABP0A0Q0</accession>
<evidence type="ECO:0000313" key="1">
    <source>
        <dbReference type="EMBL" id="CAK6444081.1"/>
    </source>
</evidence>
<evidence type="ECO:0000313" key="2">
    <source>
        <dbReference type="Proteomes" id="UP001314169"/>
    </source>
</evidence>